<evidence type="ECO:0000313" key="1">
    <source>
        <dbReference type="EMBL" id="OGX87823.1"/>
    </source>
</evidence>
<dbReference type="Proteomes" id="UP000177791">
    <property type="component" value="Unassembled WGS sequence"/>
</dbReference>
<dbReference type="AlphaFoldDB" id="A0A1G1TAC1"/>
<protein>
    <submittedName>
        <fullName evidence="1">Uncharacterized protein</fullName>
    </submittedName>
</protein>
<reference evidence="1 2" key="1">
    <citation type="submission" date="2016-08" db="EMBL/GenBank/DDBJ databases">
        <title>Hymenobacter coccineus sp. nov., Hymenobacter lapidarius sp. nov. and Hymenobacter glacialis sp. nov., isolated from Antarctic soil.</title>
        <authorList>
            <person name="Sedlacek I."/>
            <person name="Kralova S."/>
            <person name="Kyrova K."/>
            <person name="Maslanova I."/>
            <person name="Stankova E."/>
            <person name="Vrbovska V."/>
            <person name="Nemec M."/>
            <person name="Bartak M."/>
            <person name="Svec P."/>
            <person name="Busse H.-J."/>
            <person name="Pantucek R."/>
        </authorList>
    </citation>
    <scope>NUCLEOTIDE SEQUENCE [LARGE SCALE GENOMIC DNA]</scope>
    <source>
        <strain evidence="1 2">CCM 8648</strain>
    </source>
</reference>
<dbReference type="STRING" id="1908236.BEN48_10880"/>
<organism evidence="1 2">
    <name type="scientific">Hymenobacter glacialis</name>
    <dbReference type="NCBI Taxonomy" id="1908236"/>
    <lineage>
        <taxon>Bacteria</taxon>
        <taxon>Pseudomonadati</taxon>
        <taxon>Bacteroidota</taxon>
        <taxon>Cytophagia</taxon>
        <taxon>Cytophagales</taxon>
        <taxon>Hymenobacteraceae</taxon>
        <taxon>Hymenobacter</taxon>
    </lineage>
</organism>
<evidence type="ECO:0000313" key="2">
    <source>
        <dbReference type="Proteomes" id="UP000177791"/>
    </source>
</evidence>
<gene>
    <name evidence="1" type="ORF">BEN48_10880</name>
</gene>
<comment type="caution">
    <text evidence="1">The sequence shown here is derived from an EMBL/GenBank/DDBJ whole genome shotgun (WGS) entry which is preliminary data.</text>
</comment>
<dbReference type="EMBL" id="MDZC01000028">
    <property type="protein sequence ID" value="OGX87823.1"/>
    <property type="molecule type" value="Genomic_DNA"/>
</dbReference>
<proteinExistence type="predicted"/>
<sequence length="66" mass="7375">MGPRIFMQLSAASCQDWAAAVAAKQGFVLQWLRSVKHLPPYSSTTARATLLERCEWDRSVRKAPAL</sequence>
<keyword evidence="2" id="KW-1185">Reference proteome</keyword>
<accession>A0A1G1TAC1</accession>
<name>A0A1G1TAC1_9BACT</name>